<keyword evidence="1" id="KW-0472">Membrane</keyword>
<keyword evidence="3" id="KW-1185">Reference proteome</keyword>
<dbReference type="InterPro" id="IPR000462">
    <property type="entry name" value="CDP-OH_P_trans"/>
</dbReference>
<proteinExistence type="predicted"/>
<dbReference type="OrthoDB" id="116551at2"/>
<accession>A0A1E3M2Q8</accession>
<name>A0A1E3M2Q8_9SPHN</name>
<dbReference type="EMBL" id="MDDS01000003">
    <property type="protein sequence ID" value="ODP39645.1"/>
    <property type="molecule type" value="Genomic_DNA"/>
</dbReference>
<sequence>MTNLRQAPAALDRIQQNWLAARERQLLNWLCAHMPASVTPDKLTILGMIGAAMIFAGYVASNLSPMWLILAIVGYAVQWFGDSLDGSLARFRRIERPSYGYFIDHSCDGLANLLIVAGIGLSPFVTMDVAMIALAGYLLMSIHTFLSARVVGELRLSYMAAGPTELRLVLIGMTVMMMVLGSGRGLFGEWSGFDILVGAIGGALILLFVGQTLITGRKLAALEAQPPFNR</sequence>
<evidence type="ECO:0000256" key="1">
    <source>
        <dbReference type="SAM" id="Phobius"/>
    </source>
</evidence>
<dbReference type="AlphaFoldDB" id="A0A1E3M2Q8"/>
<dbReference type="Gene3D" id="1.20.120.1760">
    <property type="match status" value="1"/>
</dbReference>
<dbReference type="Proteomes" id="UP000094487">
    <property type="component" value="Unassembled WGS sequence"/>
</dbReference>
<comment type="caution">
    <text evidence="2">The sequence shown here is derived from an EMBL/GenBank/DDBJ whole genome shotgun (WGS) entry which is preliminary data.</text>
</comment>
<dbReference type="STRING" id="1888892.BFL28_08375"/>
<evidence type="ECO:0000313" key="2">
    <source>
        <dbReference type="EMBL" id="ODP39645.1"/>
    </source>
</evidence>
<keyword evidence="1" id="KW-0812">Transmembrane</keyword>
<keyword evidence="1" id="KW-1133">Transmembrane helix</keyword>
<organism evidence="2 3">
    <name type="scientific">Sphingomonas turrisvirgatae</name>
    <dbReference type="NCBI Taxonomy" id="1888892"/>
    <lineage>
        <taxon>Bacteria</taxon>
        <taxon>Pseudomonadati</taxon>
        <taxon>Pseudomonadota</taxon>
        <taxon>Alphaproteobacteria</taxon>
        <taxon>Sphingomonadales</taxon>
        <taxon>Sphingomonadaceae</taxon>
        <taxon>Sphingomonas</taxon>
    </lineage>
</organism>
<dbReference type="GO" id="GO:0016780">
    <property type="term" value="F:phosphotransferase activity, for other substituted phosphate groups"/>
    <property type="evidence" value="ECO:0007669"/>
    <property type="project" value="InterPro"/>
</dbReference>
<dbReference type="Pfam" id="PF01066">
    <property type="entry name" value="CDP-OH_P_transf"/>
    <property type="match status" value="1"/>
</dbReference>
<feature type="transmembrane region" description="Helical" evidence="1">
    <location>
        <begin position="164"/>
        <end position="183"/>
    </location>
</feature>
<evidence type="ECO:0000313" key="3">
    <source>
        <dbReference type="Proteomes" id="UP000094487"/>
    </source>
</evidence>
<dbReference type="RefSeq" id="WP_069318602.1">
    <property type="nucleotide sequence ID" value="NZ_MDDS01000003.1"/>
</dbReference>
<feature type="transmembrane region" description="Helical" evidence="1">
    <location>
        <begin position="132"/>
        <end position="152"/>
    </location>
</feature>
<protein>
    <submittedName>
        <fullName evidence="2">CDP-alcohol phosphatidyltransferase</fullName>
    </submittedName>
</protein>
<keyword evidence="2" id="KW-0808">Transferase</keyword>
<dbReference type="GO" id="GO:0008654">
    <property type="term" value="P:phospholipid biosynthetic process"/>
    <property type="evidence" value="ECO:0007669"/>
    <property type="project" value="InterPro"/>
</dbReference>
<dbReference type="InterPro" id="IPR043130">
    <property type="entry name" value="CDP-OH_PTrfase_TM_dom"/>
</dbReference>
<gene>
    <name evidence="2" type="ORF">BFL28_08375</name>
</gene>
<reference evidence="2 3" key="1">
    <citation type="submission" date="2016-08" db="EMBL/GenBank/DDBJ databases">
        <title>Draft genome of the agarase producing Sphingomonas sp. MCT13.</title>
        <authorList>
            <person name="D'Andrea M.M."/>
            <person name="Rossolini G.M."/>
            <person name="Thaller M.C."/>
        </authorList>
    </citation>
    <scope>NUCLEOTIDE SEQUENCE [LARGE SCALE GENOMIC DNA]</scope>
    <source>
        <strain evidence="2 3">MCT13</strain>
    </source>
</reference>
<feature type="transmembrane region" description="Helical" evidence="1">
    <location>
        <begin position="195"/>
        <end position="214"/>
    </location>
</feature>
<dbReference type="GO" id="GO:0016020">
    <property type="term" value="C:membrane"/>
    <property type="evidence" value="ECO:0007669"/>
    <property type="project" value="InterPro"/>
</dbReference>